<dbReference type="InterPro" id="IPR036986">
    <property type="entry name" value="S4_RNA-bd_sf"/>
</dbReference>
<dbReference type="CDD" id="cd00165">
    <property type="entry name" value="S4"/>
    <property type="match status" value="1"/>
</dbReference>
<feature type="compositionally biased region" description="Basic and acidic residues" evidence="2">
    <location>
        <begin position="106"/>
        <end position="125"/>
    </location>
</feature>
<dbReference type="GO" id="GO:0003723">
    <property type="term" value="F:RNA binding"/>
    <property type="evidence" value="ECO:0007669"/>
    <property type="project" value="UniProtKB-KW"/>
</dbReference>
<protein>
    <submittedName>
        <fullName evidence="4">RNA-binding protein</fullName>
    </submittedName>
</protein>
<dbReference type="EMBL" id="PJNW01000014">
    <property type="protein sequence ID" value="PKR88154.1"/>
    <property type="molecule type" value="Genomic_DNA"/>
</dbReference>
<reference evidence="4 5" key="1">
    <citation type="submission" date="2017-12" db="EMBL/GenBank/DDBJ databases">
        <title>Anaerobic carbon monoxide metabolism by Pleomorphomonas carboxyditropha sp. nov., a new mesophilic hydrogenogenic carboxidotroph.</title>
        <authorList>
            <person name="Esquivel-Elizondo S."/>
            <person name="Krajmalnik-Brown R."/>
        </authorList>
    </citation>
    <scope>NUCLEOTIDE SEQUENCE [LARGE SCALE GENOMIC DNA]</scope>
    <source>
        <strain evidence="4 5">R5-392</strain>
    </source>
</reference>
<feature type="region of interest" description="Disordered" evidence="2">
    <location>
        <begin position="92"/>
        <end position="125"/>
    </location>
</feature>
<evidence type="ECO:0000256" key="2">
    <source>
        <dbReference type="SAM" id="MobiDB-lite"/>
    </source>
</evidence>
<dbReference type="SUPFAM" id="SSF55174">
    <property type="entry name" value="Alpha-L RNA-binding motif"/>
    <property type="match status" value="1"/>
</dbReference>
<dbReference type="Pfam" id="PF01479">
    <property type="entry name" value="S4"/>
    <property type="match status" value="1"/>
</dbReference>
<dbReference type="AlphaFoldDB" id="A0A1I4RNL8"/>
<dbReference type="RefSeq" id="WP_101290556.1">
    <property type="nucleotide sequence ID" value="NZ_FOUQ01000002.1"/>
</dbReference>
<evidence type="ECO:0000259" key="3">
    <source>
        <dbReference type="SMART" id="SM00363"/>
    </source>
</evidence>
<comment type="caution">
    <text evidence="4">The sequence shown here is derived from an EMBL/GenBank/DDBJ whole genome shotgun (WGS) entry which is preliminary data.</text>
</comment>
<dbReference type="InterPro" id="IPR002942">
    <property type="entry name" value="S4_RNA-bd"/>
</dbReference>
<keyword evidence="5" id="KW-1185">Reference proteome</keyword>
<name>A0A1I4RNL8_9HYPH</name>
<organism evidence="4 5">
    <name type="scientific">Pleomorphomonas diazotrophica</name>
    <dbReference type="NCBI Taxonomy" id="1166257"/>
    <lineage>
        <taxon>Bacteria</taxon>
        <taxon>Pseudomonadati</taxon>
        <taxon>Pseudomonadota</taxon>
        <taxon>Alphaproteobacteria</taxon>
        <taxon>Hyphomicrobiales</taxon>
        <taxon>Pleomorphomonadaceae</taxon>
        <taxon>Pleomorphomonas</taxon>
    </lineage>
</organism>
<evidence type="ECO:0000313" key="5">
    <source>
        <dbReference type="Proteomes" id="UP000233491"/>
    </source>
</evidence>
<dbReference type="PROSITE" id="PS50889">
    <property type="entry name" value="S4"/>
    <property type="match status" value="1"/>
</dbReference>
<evidence type="ECO:0000313" key="4">
    <source>
        <dbReference type="EMBL" id="PKR88154.1"/>
    </source>
</evidence>
<dbReference type="Proteomes" id="UP000233491">
    <property type="component" value="Unassembled WGS sequence"/>
</dbReference>
<evidence type="ECO:0000256" key="1">
    <source>
        <dbReference type="PROSITE-ProRule" id="PRU00182"/>
    </source>
</evidence>
<dbReference type="OrthoDB" id="9797176at2"/>
<gene>
    <name evidence="4" type="ORF">CXZ10_17055</name>
</gene>
<dbReference type="SMART" id="SM00363">
    <property type="entry name" value="S4"/>
    <property type="match status" value="1"/>
</dbReference>
<sequence length="125" mass="14009">MSEERGSDRQRIDKWLVYARVVKTRTLGQALAASGHVRLNGRKIDDPAQPVKAGDVLTIGLHGRVRVLKVLDFAERRGSFSVASELYEDLTPPATQEEAVPAVEVGDGRPTKRDRRRFDKLDEQD</sequence>
<keyword evidence="1" id="KW-0694">RNA-binding</keyword>
<feature type="domain" description="RNA-binding S4" evidence="3">
    <location>
        <begin position="10"/>
        <end position="72"/>
    </location>
</feature>
<dbReference type="Gene3D" id="3.10.290.10">
    <property type="entry name" value="RNA-binding S4 domain"/>
    <property type="match status" value="1"/>
</dbReference>
<proteinExistence type="predicted"/>
<accession>A0A1I4RNL8</accession>